<comment type="caution">
    <text evidence="1">The sequence shown here is derived from an EMBL/GenBank/DDBJ whole genome shotgun (WGS) entry which is preliminary data.</text>
</comment>
<name>A0ACC0WZ27_9ROSI</name>
<gene>
    <name evidence="1" type="ORF">Pint_29870</name>
</gene>
<organism evidence="1 2">
    <name type="scientific">Pistacia integerrima</name>
    <dbReference type="NCBI Taxonomy" id="434235"/>
    <lineage>
        <taxon>Eukaryota</taxon>
        <taxon>Viridiplantae</taxon>
        <taxon>Streptophyta</taxon>
        <taxon>Embryophyta</taxon>
        <taxon>Tracheophyta</taxon>
        <taxon>Spermatophyta</taxon>
        <taxon>Magnoliopsida</taxon>
        <taxon>eudicotyledons</taxon>
        <taxon>Gunneridae</taxon>
        <taxon>Pentapetalae</taxon>
        <taxon>rosids</taxon>
        <taxon>malvids</taxon>
        <taxon>Sapindales</taxon>
        <taxon>Anacardiaceae</taxon>
        <taxon>Pistacia</taxon>
    </lineage>
</organism>
<reference evidence="2" key="1">
    <citation type="journal article" date="2023" name="G3 (Bethesda)">
        <title>Genome assembly and association tests identify interacting loci associated with vigor, precocity, and sex in interspecific pistachio rootstocks.</title>
        <authorList>
            <person name="Palmer W."/>
            <person name="Jacygrad E."/>
            <person name="Sagayaradj S."/>
            <person name="Cavanaugh K."/>
            <person name="Han R."/>
            <person name="Bertier L."/>
            <person name="Beede B."/>
            <person name="Kafkas S."/>
            <person name="Golino D."/>
            <person name="Preece J."/>
            <person name="Michelmore R."/>
        </authorList>
    </citation>
    <scope>NUCLEOTIDE SEQUENCE [LARGE SCALE GENOMIC DNA]</scope>
</reference>
<proteinExistence type="predicted"/>
<protein>
    <submittedName>
        <fullName evidence="1">Uncharacterized protein</fullName>
    </submittedName>
</protein>
<evidence type="ECO:0000313" key="1">
    <source>
        <dbReference type="EMBL" id="KAJ0007165.1"/>
    </source>
</evidence>
<dbReference type="Proteomes" id="UP001163603">
    <property type="component" value="Chromosome 15"/>
</dbReference>
<sequence length="113" mass="12309">MEKTQVKSLLILCLVLGVLAGQSVANFTKCYHFCLIGCIFSIITGPSDSAKSCKKECLLESGGGAFLNNTAFCDVGFVSSICYSLTSKENLPKPGGKKLNSRYFHGIYIYFFL</sequence>
<dbReference type="EMBL" id="CM047750">
    <property type="protein sequence ID" value="KAJ0007165.1"/>
    <property type="molecule type" value="Genomic_DNA"/>
</dbReference>
<accession>A0ACC0WZ27</accession>
<keyword evidence="2" id="KW-1185">Reference proteome</keyword>
<evidence type="ECO:0000313" key="2">
    <source>
        <dbReference type="Proteomes" id="UP001163603"/>
    </source>
</evidence>